<dbReference type="Proteomes" id="UP000245423">
    <property type="component" value="Chromosome 1"/>
</dbReference>
<dbReference type="EMBL" id="LT669839">
    <property type="protein sequence ID" value="SHD75689.1"/>
    <property type="molecule type" value="Genomic_DNA"/>
</dbReference>
<accession>A0A1M4PJS0</accession>
<gene>
    <name evidence="1" type="ORF">CUESP1_0291</name>
    <name evidence="2" type="ORF">CUESP1_0294</name>
</gene>
<organism evidence="1 3">
    <name type="scientific">[Clostridium] ultunense Esp</name>
    <dbReference type="NCBI Taxonomy" id="1288971"/>
    <lineage>
        <taxon>Bacteria</taxon>
        <taxon>Bacillati</taxon>
        <taxon>Bacillota</taxon>
        <taxon>Tissierellia</taxon>
        <taxon>Tissierellales</taxon>
        <taxon>Tepidimicrobiaceae</taxon>
        <taxon>Schnuerera</taxon>
    </lineage>
</organism>
<dbReference type="RefSeq" id="WP_109840408.1">
    <property type="nucleotide sequence ID" value="NZ_LT669839.1"/>
</dbReference>
<sequence length="36" mass="4105">MGDNKEKAVDVRSITVINIDPIKAEKVRSNKRRPIL</sequence>
<proteinExistence type="predicted"/>
<dbReference type="AlphaFoldDB" id="A0A1M4PJS0"/>
<protein>
    <submittedName>
        <fullName evidence="1">Uncharacterized protein</fullName>
    </submittedName>
</protein>
<evidence type="ECO:0000313" key="1">
    <source>
        <dbReference type="EMBL" id="SHD75686.1"/>
    </source>
</evidence>
<evidence type="ECO:0000313" key="3">
    <source>
        <dbReference type="Proteomes" id="UP000245423"/>
    </source>
</evidence>
<reference evidence="1 3" key="1">
    <citation type="submission" date="2016-11" db="EMBL/GenBank/DDBJ databases">
        <authorList>
            <person name="Manzoor S."/>
        </authorList>
    </citation>
    <scope>NUCLEOTIDE SEQUENCE [LARGE SCALE GENOMIC DNA]</scope>
    <source>
        <strain evidence="1">Clostridium ultunense strain Esp</strain>
    </source>
</reference>
<keyword evidence="3" id="KW-1185">Reference proteome</keyword>
<evidence type="ECO:0000313" key="2">
    <source>
        <dbReference type="EMBL" id="SHD75689.1"/>
    </source>
</evidence>
<name>A0A1M4PJS0_9FIRM</name>
<dbReference type="EMBL" id="LT669839">
    <property type="protein sequence ID" value="SHD75686.1"/>
    <property type="molecule type" value="Genomic_DNA"/>
</dbReference>